<feature type="compositionally biased region" description="Polar residues" evidence="1">
    <location>
        <begin position="42"/>
        <end position="51"/>
    </location>
</feature>
<feature type="region of interest" description="Disordered" evidence="1">
    <location>
        <begin position="32"/>
        <end position="63"/>
    </location>
</feature>
<dbReference type="OrthoDB" id="190201at2759"/>
<name>A0A6G1GKT9_9PEZI</name>
<evidence type="ECO:0000256" key="1">
    <source>
        <dbReference type="SAM" id="MobiDB-lite"/>
    </source>
</evidence>
<sequence>MDVARASIIYQLLPMIIQQRIRALPSLRQSLVEKGGPPLHSRSISDVSGMQTPPPEYSSRNCSGIMSPAEQVIEDSRDAFFPRSSPESSSSSTAGPFEEDAEVDWKYATQGTGPPLDQTSLINR</sequence>
<protein>
    <submittedName>
        <fullName evidence="2">Uncharacterized protein</fullName>
    </submittedName>
</protein>
<gene>
    <name evidence="2" type="ORF">K402DRAFT_236166</name>
</gene>
<evidence type="ECO:0000313" key="3">
    <source>
        <dbReference type="Proteomes" id="UP000800041"/>
    </source>
</evidence>
<dbReference type="EMBL" id="ML977199">
    <property type="protein sequence ID" value="KAF1981462.1"/>
    <property type="molecule type" value="Genomic_DNA"/>
</dbReference>
<feature type="region of interest" description="Disordered" evidence="1">
    <location>
        <begin position="75"/>
        <end position="124"/>
    </location>
</feature>
<dbReference type="Proteomes" id="UP000800041">
    <property type="component" value="Unassembled WGS sequence"/>
</dbReference>
<accession>A0A6G1GKT9</accession>
<proteinExistence type="predicted"/>
<evidence type="ECO:0000313" key="2">
    <source>
        <dbReference type="EMBL" id="KAF1981462.1"/>
    </source>
</evidence>
<feature type="compositionally biased region" description="Polar residues" evidence="1">
    <location>
        <begin position="109"/>
        <end position="124"/>
    </location>
</feature>
<organism evidence="2 3">
    <name type="scientific">Aulographum hederae CBS 113979</name>
    <dbReference type="NCBI Taxonomy" id="1176131"/>
    <lineage>
        <taxon>Eukaryota</taxon>
        <taxon>Fungi</taxon>
        <taxon>Dikarya</taxon>
        <taxon>Ascomycota</taxon>
        <taxon>Pezizomycotina</taxon>
        <taxon>Dothideomycetes</taxon>
        <taxon>Pleosporomycetidae</taxon>
        <taxon>Aulographales</taxon>
        <taxon>Aulographaceae</taxon>
    </lineage>
</organism>
<dbReference type="AlphaFoldDB" id="A0A6G1GKT9"/>
<keyword evidence="3" id="KW-1185">Reference proteome</keyword>
<reference evidence="2" key="1">
    <citation type="journal article" date="2020" name="Stud. Mycol.">
        <title>101 Dothideomycetes genomes: a test case for predicting lifestyles and emergence of pathogens.</title>
        <authorList>
            <person name="Haridas S."/>
            <person name="Albert R."/>
            <person name="Binder M."/>
            <person name="Bloem J."/>
            <person name="Labutti K."/>
            <person name="Salamov A."/>
            <person name="Andreopoulos B."/>
            <person name="Baker S."/>
            <person name="Barry K."/>
            <person name="Bills G."/>
            <person name="Bluhm B."/>
            <person name="Cannon C."/>
            <person name="Castanera R."/>
            <person name="Culley D."/>
            <person name="Daum C."/>
            <person name="Ezra D."/>
            <person name="Gonzalez J."/>
            <person name="Henrissat B."/>
            <person name="Kuo A."/>
            <person name="Liang C."/>
            <person name="Lipzen A."/>
            <person name="Lutzoni F."/>
            <person name="Magnuson J."/>
            <person name="Mondo S."/>
            <person name="Nolan M."/>
            <person name="Ohm R."/>
            <person name="Pangilinan J."/>
            <person name="Park H.-J."/>
            <person name="Ramirez L."/>
            <person name="Alfaro M."/>
            <person name="Sun H."/>
            <person name="Tritt A."/>
            <person name="Yoshinaga Y."/>
            <person name="Zwiers L.-H."/>
            <person name="Turgeon B."/>
            <person name="Goodwin S."/>
            <person name="Spatafora J."/>
            <person name="Crous P."/>
            <person name="Grigoriev I."/>
        </authorList>
    </citation>
    <scope>NUCLEOTIDE SEQUENCE</scope>
    <source>
        <strain evidence="2">CBS 113979</strain>
    </source>
</reference>